<gene>
    <name evidence="1" type="ORF">MLD38_031007</name>
</gene>
<accession>A0ACB9MTE1</accession>
<dbReference type="Proteomes" id="UP001057402">
    <property type="component" value="Chromosome 9"/>
</dbReference>
<dbReference type="EMBL" id="CM042888">
    <property type="protein sequence ID" value="KAI4325625.1"/>
    <property type="molecule type" value="Genomic_DNA"/>
</dbReference>
<evidence type="ECO:0000313" key="2">
    <source>
        <dbReference type="Proteomes" id="UP001057402"/>
    </source>
</evidence>
<comment type="caution">
    <text evidence="1">The sequence shown here is derived from an EMBL/GenBank/DDBJ whole genome shotgun (WGS) entry which is preliminary data.</text>
</comment>
<evidence type="ECO:0000313" key="1">
    <source>
        <dbReference type="EMBL" id="KAI4325625.1"/>
    </source>
</evidence>
<protein>
    <submittedName>
        <fullName evidence="1">Uncharacterized protein</fullName>
    </submittedName>
</protein>
<organism evidence="1 2">
    <name type="scientific">Melastoma candidum</name>
    <dbReference type="NCBI Taxonomy" id="119954"/>
    <lineage>
        <taxon>Eukaryota</taxon>
        <taxon>Viridiplantae</taxon>
        <taxon>Streptophyta</taxon>
        <taxon>Embryophyta</taxon>
        <taxon>Tracheophyta</taxon>
        <taxon>Spermatophyta</taxon>
        <taxon>Magnoliopsida</taxon>
        <taxon>eudicotyledons</taxon>
        <taxon>Gunneridae</taxon>
        <taxon>Pentapetalae</taxon>
        <taxon>rosids</taxon>
        <taxon>malvids</taxon>
        <taxon>Myrtales</taxon>
        <taxon>Melastomataceae</taxon>
        <taxon>Melastomatoideae</taxon>
        <taxon>Melastomateae</taxon>
        <taxon>Melastoma</taxon>
    </lineage>
</organism>
<sequence>METQKGSLAGIITPLLMLLLLLPHLIVGDHAVSISEAPSPQPQGTNTTAGHGHLPLHGTTEGSLKPQECGPRCADRCSRTQYRKPCLFFCNKCCAKCLCVPPGYYGNKQFCPCYNDWKTKRGGPKCP</sequence>
<name>A0ACB9MTE1_9MYRT</name>
<reference evidence="2" key="1">
    <citation type="journal article" date="2023" name="Front. Plant Sci.">
        <title>Chromosomal-level genome assembly of Melastoma candidum provides insights into trichome evolution.</title>
        <authorList>
            <person name="Zhong Y."/>
            <person name="Wu W."/>
            <person name="Sun C."/>
            <person name="Zou P."/>
            <person name="Liu Y."/>
            <person name="Dai S."/>
            <person name="Zhou R."/>
        </authorList>
    </citation>
    <scope>NUCLEOTIDE SEQUENCE [LARGE SCALE GENOMIC DNA]</scope>
</reference>
<keyword evidence="2" id="KW-1185">Reference proteome</keyword>
<proteinExistence type="predicted"/>